<organism evidence="2 3">
    <name type="scientific">Paxillus rubicundulus Ve08.2h10</name>
    <dbReference type="NCBI Taxonomy" id="930991"/>
    <lineage>
        <taxon>Eukaryota</taxon>
        <taxon>Fungi</taxon>
        <taxon>Dikarya</taxon>
        <taxon>Basidiomycota</taxon>
        <taxon>Agaricomycotina</taxon>
        <taxon>Agaricomycetes</taxon>
        <taxon>Agaricomycetidae</taxon>
        <taxon>Boletales</taxon>
        <taxon>Paxilineae</taxon>
        <taxon>Paxillaceae</taxon>
        <taxon>Paxillus</taxon>
    </lineage>
</organism>
<feature type="region of interest" description="Disordered" evidence="1">
    <location>
        <begin position="158"/>
        <end position="194"/>
    </location>
</feature>
<dbReference type="HOGENOM" id="CLU_075623_0_0_1"/>
<dbReference type="InParanoid" id="A0A0D0DPF4"/>
<dbReference type="AlphaFoldDB" id="A0A0D0DPF4"/>
<feature type="region of interest" description="Disordered" evidence="1">
    <location>
        <begin position="20"/>
        <end position="40"/>
    </location>
</feature>
<dbReference type="OrthoDB" id="2707660at2759"/>
<evidence type="ECO:0000313" key="3">
    <source>
        <dbReference type="Proteomes" id="UP000054538"/>
    </source>
</evidence>
<feature type="compositionally biased region" description="Basic and acidic residues" evidence="1">
    <location>
        <begin position="158"/>
        <end position="180"/>
    </location>
</feature>
<sequence length="194" mass="21695">DAAPAPVSTRVRRFWRSLVTGRASSSHAQQELGLQPVPDRRFWKFPARIPLTKGVVVARSTPRKKKRKGGKSHRRRKPRTHADSSAAETGPSSSNTEGTSSNASPPNAQVDPSTSSNAAPATRTSSYAQSTTGPDDSWDDLDCSEKCVDYFCFGPRQNRERFRPWKNKSREVMETEERSKNGKKRSPRRHSKTE</sequence>
<keyword evidence="3" id="KW-1185">Reference proteome</keyword>
<evidence type="ECO:0000256" key="1">
    <source>
        <dbReference type="SAM" id="MobiDB-lite"/>
    </source>
</evidence>
<dbReference type="EMBL" id="KN825927">
    <property type="protein sequence ID" value="KIK80815.1"/>
    <property type="molecule type" value="Genomic_DNA"/>
</dbReference>
<feature type="non-terminal residue" evidence="2">
    <location>
        <position position="1"/>
    </location>
</feature>
<name>A0A0D0DPF4_9AGAM</name>
<feature type="compositionally biased region" description="Basic residues" evidence="1">
    <location>
        <begin position="181"/>
        <end position="194"/>
    </location>
</feature>
<feature type="compositionally biased region" description="Polar residues" evidence="1">
    <location>
        <begin position="86"/>
        <end position="134"/>
    </location>
</feature>
<feature type="non-terminal residue" evidence="2">
    <location>
        <position position="194"/>
    </location>
</feature>
<dbReference type="Proteomes" id="UP000054538">
    <property type="component" value="Unassembled WGS sequence"/>
</dbReference>
<evidence type="ECO:0000313" key="2">
    <source>
        <dbReference type="EMBL" id="KIK80815.1"/>
    </source>
</evidence>
<protein>
    <submittedName>
        <fullName evidence="2">Uncharacterized protein</fullName>
    </submittedName>
</protein>
<gene>
    <name evidence="2" type="ORF">PAXRUDRAFT_114201</name>
</gene>
<reference evidence="3" key="2">
    <citation type="submission" date="2015-01" db="EMBL/GenBank/DDBJ databases">
        <title>Evolutionary Origins and Diversification of the Mycorrhizal Mutualists.</title>
        <authorList>
            <consortium name="DOE Joint Genome Institute"/>
            <consortium name="Mycorrhizal Genomics Consortium"/>
            <person name="Kohler A."/>
            <person name="Kuo A."/>
            <person name="Nagy L.G."/>
            <person name="Floudas D."/>
            <person name="Copeland A."/>
            <person name="Barry K.W."/>
            <person name="Cichocki N."/>
            <person name="Veneault-Fourrey C."/>
            <person name="LaButti K."/>
            <person name="Lindquist E.A."/>
            <person name="Lipzen A."/>
            <person name="Lundell T."/>
            <person name="Morin E."/>
            <person name="Murat C."/>
            <person name="Riley R."/>
            <person name="Ohm R."/>
            <person name="Sun H."/>
            <person name="Tunlid A."/>
            <person name="Henrissat B."/>
            <person name="Grigoriev I.V."/>
            <person name="Hibbett D.S."/>
            <person name="Martin F."/>
        </authorList>
    </citation>
    <scope>NUCLEOTIDE SEQUENCE [LARGE SCALE GENOMIC DNA]</scope>
    <source>
        <strain evidence="3">Ve08.2h10</strain>
    </source>
</reference>
<accession>A0A0D0DPF4</accession>
<proteinExistence type="predicted"/>
<reference evidence="2 3" key="1">
    <citation type="submission" date="2014-04" db="EMBL/GenBank/DDBJ databases">
        <authorList>
            <consortium name="DOE Joint Genome Institute"/>
            <person name="Kuo A."/>
            <person name="Kohler A."/>
            <person name="Jargeat P."/>
            <person name="Nagy L.G."/>
            <person name="Floudas D."/>
            <person name="Copeland A."/>
            <person name="Barry K.W."/>
            <person name="Cichocki N."/>
            <person name="Veneault-Fourrey C."/>
            <person name="LaButti K."/>
            <person name="Lindquist E.A."/>
            <person name="Lipzen A."/>
            <person name="Lundell T."/>
            <person name="Morin E."/>
            <person name="Murat C."/>
            <person name="Sun H."/>
            <person name="Tunlid A."/>
            <person name="Henrissat B."/>
            <person name="Grigoriev I.V."/>
            <person name="Hibbett D.S."/>
            <person name="Martin F."/>
            <person name="Nordberg H.P."/>
            <person name="Cantor M.N."/>
            <person name="Hua S.X."/>
        </authorList>
    </citation>
    <scope>NUCLEOTIDE SEQUENCE [LARGE SCALE GENOMIC DNA]</scope>
    <source>
        <strain evidence="2 3">Ve08.2h10</strain>
    </source>
</reference>
<feature type="compositionally biased region" description="Basic residues" evidence="1">
    <location>
        <begin position="61"/>
        <end position="79"/>
    </location>
</feature>
<feature type="region of interest" description="Disordered" evidence="1">
    <location>
        <begin position="53"/>
        <end position="139"/>
    </location>
</feature>